<evidence type="ECO:0000259" key="2">
    <source>
        <dbReference type="PROSITE" id="PS50011"/>
    </source>
</evidence>
<reference evidence="3 4" key="1">
    <citation type="journal article" date="2013" name="Proc. Natl. Acad. Sci. U.S.A.">
        <title>Genome of an arbuscular mycorrhizal fungus provides insight into the oldest plant symbiosis.</title>
        <authorList>
            <person name="Tisserant E."/>
            <person name="Malbreil M."/>
            <person name="Kuo A."/>
            <person name="Kohler A."/>
            <person name="Symeonidi A."/>
            <person name="Balestrini R."/>
            <person name="Charron P."/>
            <person name="Duensing N."/>
            <person name="Frei Dit Frey N."/>
            <person name="Gianinazzi-Pearson V."/>
            <person name="Gilbert L.B."/>
            <person name="Handa Y."/>
            <person name="Herr J.R."/>
            <person name="Hijri M."/>
            <person name="Koul R."/>
            <person name="Kawaguchi M."/>
            <person name="Krajinski F."/>
            <person name="Lammers P.J."/>
            <person name="Masclaux F.G."/>
            <person name="Murat C."/>
            <person name="Morin E."/>
            <person name="Ndikumana S."/>
            <person name="Pagni M."/>
            <person name="Petitpierre D."/>
            <person name="Requena N."/>
            <person name="Rosikiewicz P."/>
            <person name="Riley R."/>
            <person name="Saito K."/>
            <person name="San Clemente H."/>
            <person name="Shapiro H."/>
            <person name="van Tuinen D."/>
            <person name="Becard G."/>
            <person name="Bonfante P."/>
            <person name="Paszkowski U."/>
            <person name="Shachar-Hill Y.Y."/>
            <person name="Tuskan G.A."/>
            <person name="Young P.W."/>
            <person name="Sanders I.R."/>
            <person name="Henrissat B."/>
            <person name="Rensing S.A."/>
            <person name="Grigoriev I.V."/>
            <person name="Corradi N."/>
            <person name="Roux C."/>
            <person name="Martin F."/>
        </authorList>
    </citation>
    <scope>NUCLEOTIDE SEQUENCE [LARGE SCALE GENOMIC DNA]</scope>
    <source>
        <strain evidence="3 4">DAOM 197198</strain>
    </source>
</reference>
<dbReference type="Gene3D" id="1.10.10.1010">
    <property type="entry name" value="Intein homing endonuclease, domain IV"/>
    <property type="match status" value="1"/>
</dbReference>
<dbReference type="EMBL" id="AUPC02000267">
    <property type="protein sequence ID" value="POG63433.1"/>
    <property type="molecule type" value="Genomic_DNA"/>
</dbReference>
<feature type="compositionally biased region" description="Acidic residues" evidence="1">
    <location>
        <begin position="533"/>
        <end position="546"/>
    </location>
</feature>
<dbReference type="Pfam" id="PF07714">
    <property type="entry name" value="PK_Tyr_Ser-Thr"/>
    <property type="match status" value="1"/>
</dbReference>
<evidence type="ECO:0000256" key="1">
    <source>
        <dbReference type="SAM" id="MobiDB-lite"/>
    </source>
</evidence>
<keyword evidence="4" id="KW-1185">Reference proteome</keyword>
<evidence type="ECO:0000313" key="3">
    <source>
        <dbReference type="EMBL" id="POG63433.1"/>
    </source>
</evidence>
<dbReference type="InterPro" id="IPR051681">
    <property type="entry name" value="Ser/Thr_Kinases-Pseudokinases"/>
</dbReference>
<protein>
    <submittedName>
        <fullName evidence="3">Kinase-like domain-containing protein</fullName>
    </submittedName>
</protein>
<dbReference type="Gene3D" id="1.10.510.10">
    <property type="entry name" value="Transferase(Phosphotransferase) domain 1"/>
    <property type="match status" value="1"/>
</dbReference>
<dbReference type="InterPro" id="IPR000719">
    <property type="entry name" value="Prot_kinase_dom"/>
</dbReference>
<feature type="domain" description="Protein kinase" evidence="2">
    <location>
        <begin position="137"/>
        <end position="407"/>
    </location>
</feature>
<dbReference type="GO" id="GO:0005524">
    <property type="term" value="F:ATP binding"/>
    <property type="evidence" value="ECO:0007669"/>
    <property type="project" value="InterPro"/>
</dbReference>
<dbReference type="GO" id="GO:0004674">
    <property type="term" value="F:protein serine/threonine kinase activity"/>
    <property type="evidence" value="ECO:0007669"/>
    <property type="project" value="TreeGrafter"/>
</dbReference>
<evidence type="ECO:0000313" key="4">
    <source>
        <dbReference type="Proteomes" id="UP000018888"/>
    </source>
</evidence>
<feature type="region of interest" description="Disordered" evidence="1">
    <location>
        <begin position="525"/>
        <end position="546"/>
    </location>
</feature>
<sequence>MSVIRENLIDAAIYRAFALTDFNIHNNIHKQDEFQKQIILADESLTKDEKSEAIRELNKIYDRNKIIFDNGTRRVCENCNQKCLATLYCEFCVRNYLKAKFSNWTSGNDDIDNLIQECQMNTIKPDSIVEWIPYINFKNINYLTKGGCSEIYTAEWINGSYDEWDSKEQQFKRFGEQYVVLKRLENVESANKRWFEEAISHLNISNKWYDAIVQCFGLTQDPLNGDYMLVMNELDIDLRNYLQQNHNQLTWKKRIQIAASIILALLRIHDENAIHRDLHSGNILFNFGGVFNISDLGFCGPADRPLKSIYGNLPYIAPEVIAGKETTFKSDIYSIAMLMWEISSGQPPFINYEHDYYLAMNIIKGIRPKIVPGTPIEYKNLMIQCWDANPLNRPDIVTLRKKIREYYQNTTSTKLEENDTKSEMNSLENYTSSSKLLFTSKVHQFENLPEPRNATEAFHSNKSCDFHIPNHIDDIGKLSNQNNNSSKITSSNKSFKRRLENDFQEIMQQMKRNRINIDDEEEIYNNPNFHSEEQDEFELPENMDEN</sequence>
<dbReference type="PANTHER" id="PTHR44329">
    <property type="entry name" value="SERINE/THREONINE-PROTEIN KINASE TNNI3K-RELATED"/>
    <property type="match status" value="1"/>
</dbReference>
<dbReference type="InterPro" id="IPR011009">
    <property type="entry name" value="Kinase-like_dom_sf"/>
</dbReference>
<dbReference type="PROSITE" id="PS50011">
    <property type="entry name" value="PROTEIN_KINASE_DOM"/>
    <property type="match status" value="1"/>
</dbReference>
<gene>
    <name evidence="3" type="ORF">GLOIN_2v1686401</name>
</gene>
<name>A0A2P4PDH2_RHIID</name>
<comment type="caution">
    <text evidence="3">The sequence shown here is derived from an EMBL/GenBank/DDBJ whole genome shotgun (WGS) entry which is preliminary data.</text>
</comment>
<dbReference type="InterPro" id="IPR001245">
    <property type="entry name" value="Ser-Thr/Tyr_kinase_cat_dom"/>
</dbReference>
<dbReference type="VEuPathDB" id="FungiDB:RhiirFUN_026706"/>
<dbReference type="SUPFAM" id="SSF56112">
    <property type="entry name" value="Protein kinase-like (PK-like)"/>
    <property type="match status" value="1"/>
</dbReference>
<accession>A0A2P4PDH2</accession>
<proteinExistence type="predicted"/>
<reference evidence="3 4" key="2">
    <citation type="journal article" date="2018" name="New Phytol.">
        <title>High intraspecific genome diversity in the model arbuscular mycorrhizal symbiont Rhizophagus irregularis.</title>
        <authorList>
            <person name="Chen E.C.H."/>
            <person name="Morin E."/>
            <person name="Beaudet D."/>
            <person name="Noel J."/>
            <person name="Yildirir G."/>
            <person name="Ndikumana S."/>
            <person name="Charron P."/>
            <person name="St-Onge C."/>
            <person name="Giorgi J."/>
            <person name="Kruger M."/>
            <person name="Marton T."/>
            <person name="Ropars J."/>
            <person name="Grigoriev I.V."/>
            <person name="Hainaut M."/>
            <person name="Henrissat B."/>
            <person name="Roux C."/>
            <person name="Martin F."/>
            <person name="Corradi N."/>
        </authorList>
    </citation>
    <scope>NUCLEOTIDE SEQUENCE [LARGE SCALE GENOMIC DNA]</scope>
    <source>
        <strain evidence="3 4">DAOM 197198</strain>
    </source>
</reference>
<dbReference type="AlphaFoldDB" id="A0A2P4PDH2"/>
<organism evidence="3 4">
    <name type="scientific">Rhizophagus irregularis (strain DAOM 181602 / DAOM 197198 / MUCL 43194)</name>
    <name type="common">Arbuscular mycorrhizal fungus</name>
    <name type="synonym">Glomus intraradices</name>
    <dbReference type="NCBI Taxonomy" id="747089"/>
    <lineage>
        <taxon>Eukaryota</taxon>
        <taxon>Fungi</taxon>
        <taxon>Fungi incertae sedis</taxon>
        <taxon>Mucoromycota</taxon>
        <taxon>Glomeromycotina</taxon>
        <taxon>Glomeromycetes</taxon>
        <taxon>Glomerales</taxon>
        <taxon>Glomeraceae</taxon>
        <taxon>Rhizophagus</taxon>
    </lineage>
</organism>
<dbReference type="Proteomes" id="UP000018888">
    <property type="component" value="Unassembled WGS sequence"/>
</dbReference>